<proteinExistence type="predicted"/>
<gene>
    <name evidence="1" type="primary">WOX13A</name>
</gene>
<feature type="non-terminal residue" evidence="1">
    <location>
        <position position="40"/>
    </location>
</feature>
<dbReference type="AlphaFoldDB" id="H8WFB3"/>
<evidence type="ECO:0000313" key="1">
    <source>
        <dbReference type="EMBL" id="CBX45517.1"/>
    </source>
</evidence>
<protein>
    <submittedName>
        <fullName evidence="1">Uncharacterized protein WOX13A</fullName>
    </submittedName>
</protein>
<dbReference type="GO" id="GO:0003700">
    <property type="term" value="F:DNA-binding transcription factor activity"/>
    <property type="evidence" value="ECO:0007669"/>
    <property type="project" value="InterPro"/>
</dbReference>
<sequence>QLQILDDLFARRNCFPNKQEVKHIAAELSQYGQISEANVY</sequence>
<dbReference type="PANTHER" id="PTHR46777:SF5">
    <property type="entry name" value="WUSCHEL-RELATED HOMEOBOX 13"/>
    <property type="match status" value="1"/>
</dbReference>
<dbReference type="InterPro" id="IPR044559">
    <property type="entry name" value="WOX13-like"/>
</dbReference>
<name>H8WFB3_9MONI</name>
<dbReference type="PANTHER" id="PTHR46777">
    <property type="entry name" value="WUSCHEL-RELATED HOMEOBOX 13"/>
    <property type="match status" value="1"/>
</dbReference>
<feature type="non-terminal residue" evidence="1">
    <location>
        <position position="1"/>
    </location>
</feature>
<accession>H8WFB3</accession>
<organism evidence="1">
    <name type="scientific">Ophioglossum lusitanicum</name>
    <dbReference type="NCBI Taxonomy" id="253512"/>
    <lineage>
        <taxon>Eukaryota</taxon>
        <taxon>Viridiplantae</taxon>
        <taxon>Streptophyta</taxon>
        <taxon>Embryophyta</taxon>
        <taxon>Tracheophyta</taxon>
        <taxon>Polypodiopsida</taxon>
        <taxon>Ophioglossidae</taxon>
        <taxon>Ophioglossales</taxon>
        <taxon>Ophioglossaceae</taxon>
        <taxon>Ophioglossoideae</taxon>
        <taxon>Ophioglossum</taxon>
    </lineage>
</organism>
<reference evidence="1" key="1">
    <citation type="submission" date="2010-10" db="EMBL/GenBank/DDBJ databases">
        <title>WUS-like genes evolved with ferns.</title>
        <authorList>
            <person name="Nardmann J."/>
            <person name="Werr W."/>
        </authorList>
    </citation>
    <scope>NUCLEOTIDE SEQUENCE</scope>
</reference>
<dbReference type="EMBL" id="FR716467">
    <property type="protein sequence ID" value="CBX45517.1"/>
    <property type="molecule type" value="Genomic_DNA"/>
</dbReference>